<dbReference type="GO" id="GO:0050660">
    <property type="term" value="F:flavin adenine dinucleotide binding"/>
    <property type="evidence" value="ECO:0007669"/>
    <property type="project" value="InterPro"/>
</dbReference>
<evidence type="ECO:0000256" key="10">
    <source>
        <dbReference type="ARBA" id="ARBA00048802"/>
    </source>
</evidence>
<evidence type="ECO:0000256" key="8">
    <source>
        <dbReference type="ARBA" id="ARBA00023002"/>
    </source>
</evidence>
<dbReference type="Gene3D" id="1.10.1200.80">
    <property type="entry name" value="Putative flavin oxidoreducatase, domain 2"/>
    <property type="match status" value="1"/>
</dbReference>
<evidence type="ECO:0000256" key="9">
    <source>
        <dbReference type="ARBA" id="ARBA00048205"/>
    </source>
</evidence>
<dbReference type="PANTHER" id="PTHR45846">
    <property type="entry name" value="TRNA-DIHYDROURIDINE(47) SYNTHASE [NAD(P)(+)]-LIKE"/>
    <property type="match status" value="1"/>
</dbReference>
<feature type="region of interest" description="Disordered" evidence="14">
    <location>
        <begin position="331"/>
        <end position="352"/>
    </location>
</feature>
<feature type="binding site" evidence="13">
    <location>
        <position position="70"/>
    </location>
    <ligand>
        <name>FMN</name>
        <dbReference type="ChEBI" id="CHEBI:58210"/>
    </ligand>
</feature>
<dbReference type="GO" id="GO:0017150">
    <property type="term" value="F:tRNA dihydrouridine synthase activity"/>
    <property type="evidence" value="ECO:0007669"/>
    <property type="project" value="InterPro"/>
</dbReference>
<evidence type="ECO:0000259" key="15">
    <source>
        <dbReference type="Pfam" id="PF01207"/>
    </source>
</evidence>
<keyword evidence="5 11" id="KW-0819">tRNA processing</keyword>
<keyword evidence="2" id="KW-0820">tRNA-binding</keyword>
<evidence type="ECO:0000313" key="17">
    <source>
        <dbReference type="Proteomes" id="UP000001935"/>
    </source>
</evidence>
<feature type="domain" description="DUS-like FMN-binding" evidence="15">
    <location>
        <begin position="14"/>
        <end position="325"/>
    </location>
</feature>
<gene>
    <name evidence="16" type="ordered locus">Adeh_3790</name>
</gene>
<dbReference type="InterPro" id="IPR035587">
    <property type="entry name" value="DUS-like_FMN-bd"/>
</dbReference>
<accession>Q2IG49</accession>
<comment type="catalytic activity">
    <reaction evidence="10">
        <text>a 5,6-dihydrouridine in tRNA + NAD(+) = a uridine in tRNA + NADH + H(+)</text>
        <dbReference type="Rhea" id="RHEA:54452"/>
        <dbReference type="Rhea" id="RHEA-COMP:13339"/>
        <dbReference type="Rhea" id="RHEA-COMP:13887"/>
        <dbReference type="ChEBI" id="CHEBI:15378"/>
        <dbReference type="ChEBI" id="CHEBI:57540"/>
        <dbReference type="ChEBI" id="CHEBI:57945"/>
        <dbReference type="ChEBI" id="CHEBI:65315"/>
        <dbReference type="ChEBI" id="CHEBI:74443"/>
    </reaction>
</comment>
<evidence type="ECO:0000256" key="4">
    <source>
        <dbReference type="ARBA" id="ARBA00022643"/>
    </source>
</evidence>
<keyword evidence="8 11" id="KW-0560">Oxidoreductase</keyword>
<proteinExistence type="inferred from homology"/>
<dbReference type="GO" id="GO:0000049">
    <property type="term" value="F:tRNA binding"/>
    <property type="evidence" value="ECO:0007669"/>
    <property type="project" value="UniProtKB-KW"/>
</dbReference>
<protein>
    <recommendedName>
        <fullName evidence="11">tRNA-dihydrouridine synthase</fullName>
        <ecNumber evidence="11">1.3.1.-</ecNumber>
    </recommendedName>
</protein>
<dbReference type="InterPro" id="IPR001269">
    <property type="entry name" value="DUS_fam"/>
</dbReference>
<evidence type="ECO:0000256" key="2">
    <source>
        <dbReference type="ARBA" id="ARBA00022555"/>
    </source>
</evidence>
<organism evidence="16 17">
    <name type="scientific">Anaeromyxobacter dehalogenans (strain 2CP-C)</name>
    <dbReference type="NCBI Taxonomy" id="290397"/>
    <lineage>
        <taxon>Bacteria</taxon>
        <taxon>Pseudomonadati</taxon>
        <taxon>Myxococcota</taxon>
        <taxon>Myxococcia</taxon>
        <taxon>Myxococcales</taxon>
        <taxon>Cystobacterineae</taxon>
        <taxon>Anaeromyxobacteraceae</taxon>
        <taxon>Anaeromyxobacter</taxon>
    </lineage>
</organism>
<dbReference type="InterPro" id="IPR013785">
    <property type="entry name" value="Aldolase_TIM"/>
</dbReference>
<evidence type="ECO:0000256" key="12">
    <source>
        <dbReference type="PIRSR" id="PIRSR006621-1"/>
    </source>
</evidence>
<keyword evidence="13" id="KW-0547">Nucleotide-binding</keyword>
<dbReference type="InterPro" id="IPR024036">
    <property type="entry name" value="tRNA-dHydroUridine_Synthase_C"/>
</dbReference>
<dbReference type="NCBIfam" id="TIGR00737">
    <property type="entry name" value="nifR3_yhdG"/>
    <property type="match status" value="1"/>
</dbReference>
<reference evidence="16 17" key="1">
    <citation type="submission" date="2006-01" db="EMBL/GenBank/DDBJ databases">
        <title>Complete sequence of Anaeromyxobacter dehalogenans 2CP-C.</title>
        <authorList>
            <consortium name="US DOE Joint Genome Institute"/>
            <person name="Copeland A."/>
            <person name="Lucas S."/>
            <person name="Lapidus A."/>
            <person name="Barry K."/>
            <person name="Detter J.C."/>
            <person name="Glavina T."/>
            <person name="Hammon N."/>
            <person name="Israni S."/>
            <person name="Pitluck S."/>
            <person name="Brettin T."/>
            <person name="Bruce D."/>
            <person name="Han C."/>
            <person name="Tapia R."/>
            <person name="Gilna P."/>
            <person name="Kiss H."/>
            <person name="Schmutz J."/>
            <person name="Larimer F."/>
            <person name="Land M."/>
            <person name="Kyrpides N."/>
            <person name="Anderson I."/>
            <person name="Sanford R.A."/>
            <person name="Ritalahti K.M."/>
            <person name="Thomas H.S."/>
            <person name="Kirby J.R."/>
            <person name="Zhulin I.B."/>
            <person name="Loeffler F.E."/>
            <person name="Richardson P."/>
        </authorList>
    </citation>
    <scope>NUCLEOTIDE SEQUENCE [LARGE SCALE GENOMIC DNA]</scope>
    <source>
        <strain evidence="16 17">2CP-C</strain>
    </source>
</reference>
<feature type="binding site" evidence="13">
    <location>
        <begin position="224"/>
        <end position="225"/>
    </location>
    <ligand>
        <name>FMN</name>
        <dbReference type="ChEBI" id="CHEBI:58210"/>
    </ligand>
</feature>
<dbReference type="PANTHER" id="PTHR45846:SF1">
    <property type="entry name" value="TRNA-DIHYDROURIDINE(47) SYNTHASE [NAD(P)(+)]-LIKE"/>
    <property type="match status" value="1"/>
</dbReference>
<evidence type="ECO:0000256" key="13">
    <source>
        <dbReference type="PIRSR" id="PIRSR006621-2"/>
    </source>
</evidence>
<feature type="active site" description="Proton donor" evidence="12">
    <location>
        <position position="100"/>
    </location>
</feature>
<dbReference type="AlphaFoldDB" id="Q2IG49"/>
<evidence type="ECO:0000313" key="16">
    <source>
        <dbReference type="EMBL" id="ABC83556.1"/>
    </source>
</evidence>
<dbReference type="CDD" id="cd02801">
    <property type="entry name" value="DUS_like_FMN"/>
    <property type="match status" value="1"/>
</dbReference>
<name>Q2IG49_ANADE</name>
<dbReference type="EMBL" id="CP000251">
    <property type="protein sequence ID" value="ABC83556.1"/>
    <property type="molecule type" value="Genomic_DNA"/>
</dbReference>
<sequence>MQIGPYQFPGRYFLAPLAGVSDRPFRAICRRMGASFAYTEMVSAHGLMHGALQTSSYLDREPDEDPFAVQIFASEPDVLARGAVVAVQAGAGMIDVNMACPVKKVCGSGAGAAMGRDPRKVEEAVRAIRAAVPVPVTVKIRAGWDEGEVNCVDVARAAEAGGAAAVALHGRTRSQLYSGKARWELVRAVKQAVAIPVLGSGDVWTAGDAVRMREETGCDAVLVARGACGNPWIFRELKAIEAGRPPPPPPGRDEWVGTVLEHVRLQVEHRARMAPGEPAEASERHAIRELRKHLLWYTRGRRGGVHFRRDAAALVTAADVATLLERHFPPGPAGGASFELDPGYRASDEDGE</sequence>
<dbReference type="eggNOG" id="COG0042">
    <property type="taxonomic scope" value="Bacteria"/>
</dbReference>
<comment type="similarity">
    <text evidence="11">Belongs to the dus family.</text>
</comment>
<keyword evidence="6" id="KW-0521">NADP</keyword>
<feature type="binding site" evidence="13">
    <location>
        <position position="169"/>
    </location>
    <ligand>
        <name>FMN</name>
        <dbReference type="ChEBI" id="CHEBI:58210"/>
    </ligand>
</feature>
<evidence type="ECO:0000256" key="5">
    <source>
        <dbReference type="ARBA" id="ARBA00022694"/>
    </source>
</evidence>
<dbReference type="InterPro" id="IPR004652">
    <property type="entry name" value="DusB-like"/>
</dbReference>
<dbReference type="EC" id="1.3.1.-" evidence="11"/>
<dbReference type="Pfam" id="PF01207">
    <property type="entry name" value="Dus"/>
    <property type="match status" value="1"/>
</dbReference>
<keyword evidence="3 11" id="KW-0285">Flavoprotein</keyword>
<comment type="function">
    <text evidence="1 11">Catalyzes the synthesis of 5,6-dihydrouridine (D), a modified base found in the D-loop of most tRNAs, via the reduction of the C5-C6 double bond in target uridines.</text>
</comment>
<dbReference type="KEGG" id="ade:Adeh_3790"/>
<evidence type="ECO:0000256" key="3">
    <source>
        <dbReference type="ARBA" id="ARBA00022630"/>
    </source>
</evidence>
<dbReference type="STRING" id="290397.Adeh_3790"/>
<dbReference type="PIRSF" id="PIRSF006621">
    <property type="entry name" value="Dus"/>
    <property type="match status" value="1"/>
</dbReference>
<dbReference type="SUPFAM" id="SSF51395">
    <property type="entry name" value="FMN-linked oxidoreductases"/>
    <property type="match status" value="1"/>
</dbReference>
<feature type="binding site" evidence="13">
    <location>
        <position position="139"/>
    </location>
    <ligand>
        <name>FMN</name>
        <dbReference type="ChEBI" id="CHEBI:58210"/>
    </ligand>
</feature>
<keyword evidence="4 11" id="KW-0288">FMN</keyword>
<evidence type="ECO:0000256" key="11">
    <source>
        <dbReference type="PIRNR" id="PIRNR006621"/>
    </source>
</evidence>
<evidence type="ECO:0000256" key="14">
    <source>
        <dbReference type="SAM" id="MobiDB-lite"/>
    </source>
</evidence>
<keyword evidence="7" id="KW-0694">RNA-binding</keyword>
<evidence type="ECO:0000256" key="6">
    <source>
        <dbReference type="ARBA" id="ARBA00022857"/>
    </source>
</evidence>
<dbReference type="Proteomes" id="UP000001935">
    <property type="component" value="Chromosome"/>
</dbReference>
<dbReference type="RefSeq" id="WP_011422838.1">
    <property type="nucleotide sequence ID" value="NC_007760.1"/>
</dbReference>
<evidence type="ECO:0000256" key="7">
    <source>
        <dbReference type="ARBA" id="ARBA00022884"/>
    </source>
</evidence>
<evidence type="ECO:0000256" key="1">
    <source>
        <dbReference type="ARBA" id="ARBA00002790"/>
    </source>
</evidence>
<comment type="catalytic activity">
    <reaction evidence="9">
        <text>a 5,6-dihydrouridine in tRNA + NADP(+) = a uridine in tRNA + NADPH + H(+)</text>
        <dbReference type="Rhea" id="RHEA:23624"/>
        <dbReference type="Rhea" id="RHEA-COMP:13339"/>
        <dbReference type="Rhea" id="RHEA-COMP:13887"/>
        <dbReference type="ChEBI" id="CHEBI:15378"/>
        <dbReference type="ChEBI" id="CHEBI:57783"/>
        <dbReference type="ChEBI" id="CHEBI:58349"/>
        <dbReference type="ChEBI" id="CHEBI:65315"/>
        <dbReference type="ChEBI" id="CHEBI:74443"/>
    </reaction>
</comment>
<comment type="cofactor">
    <cofactor evidence="11 13">
        <name>FMN</name>
        <dbReference type="ChEBI" id="CHEBI:58210"/>
    </cofactor>
</comment>
<dbReference type="HOGENOM" id="CLU_013299_0_3_7"/>
<dbReference type="OrthoDB" id="9764501at2"/>
<dbReference type="Gene3D" id="3.20.20.70">
    <property type="entry name" value="Aldolase class I"/>
    <property type="match status" value="1"/>
</dbReference>